<protein>
    <recommendedName>
        <fullName evidence="3">Pentatricopeptide repeat-containing protein</fullName>
    </recommendedName>
</protein>
<keyword evidence="2" id="KW-1185">Reference proteome</keyword>
<sequence length="173" mass="19929">MSTELFAPPPLMSLARFNRQSPRRALQALMAMRKISSVIHQSLSSLHWRSFRLFSTLPWHFPPSQTSPFRHREDDPLLQTISQAIKNSHSKPMGSSLKRFVLSLKPHHIDDLINTNPLSLPPLSILNFFKWVSSLPGFRLTIHSYCIMAHFLSTHQLFAEAESLLRFVVFRKG</sequence>
<dbReference type="EMBL" id="BSYO01000005">
    <property type="protein sequence ID" value="GMH05155.1"/>
    <property type="molecule type" value="Genomic_DNA"/>
</dbReference>
<dbReference type="AlphaFoldDB" id="A0AAD3S654"/>
<evidence type="ECO:0000313" key="1">
    <source>
        <dbReference type="EMBL" id="GMH05155.1"/>
    </source>
</evidence>
<dbReference type="Proteomes" id="UP001279734">
    <property type="component" value="Unassembled WGS sequence"/>
</dbReference>
<name>A0AAD3S654_NEPGR</name>
<comment type="caution">
    <text evidence="1">The sequence shown here is derived from an EMBL/GenBank/DDBJ whole genome shotgun (WGS) entry which is preliminary data.</text>
</comment>
<evidence type="ECO:0008006" key="3">
    <source>
        <dbReference type="Google" id="ProtNLM"/>
    </source>
</evidence>
<organism evidence="1 2">
    <name type="scientific">Nepenthes gracilis</name>
    <name type="common">Slender pitcher plant</name>
    <dbReference type="NCBI Taxonomy" id="150966"/>
    <lineage>
        <taxon>Eukaryota</taxon>
        <taxon>Viridiplantae</taxon>
        <taxon>Streptophyta</taxon>
        <taxon>Embryophyta</taxon>
        <taxon>Tracheophyta</taxon>
        <taxon>Spermatophyta</taxon>
        <taxon>Magnoliopsida</taxon>
        <taxon>eudicotyledons</taxon>
        <taxon>Gunneridae</taxon>
        <taxon>Pentapetalae</taxon>
        <taxon>Caryophyllales</taxon>
        <taxon>Nepenthaceae</taxon>
        <taxon>Nepenthes</taxon>
    </lineage>
</organism>
<evidence type="ECO:0000313" key="2">
    <source>
        <dbReference type="Proteomes" id="UP001279734"/>
    </source>
</evidence>
<reference evidence="1" key="1">
    <citation type="submission" date="2023-05" db="EMBL/GenBank/DDBJ databases">
        <title>Nepenthes gracilis genome sequencing.</title>
        <authorList>
            <person name="Fukushima K."/>
        </authorList>
    </citation>
    <scope>NUCLEOTIDE SEQUENCE</scope>
    <source>
        <strain evidence="1">SING2019-196</strain>
    </source>
</reference>
<accession>A0AAD3S654</accession>
<gene>
    <name evidence="1" type="ORF">Nepgr_006995</name>
</gene>
<proteinExistence type="predicted"/>